<keyword evidence="8" id="KW-0325">Glycoprotein</keyword>
<evidence type="ECO:0000256" key="7">
    <source>
        <dbReference type="ARBA" id="ARBA00023136"/>
    </source>
</evidence>
<proteinExistence type="predicted"/>
<dbReference type="PANTHER" id="PTHR20961:SF38">
    <property type="entry name" value="PROTEIN O-LINKED-MANNOSE BETA-1,4-N-ACETYLGLUCOSAMINYLTRANSFERASE 2"/>
    <property type="match status" value="1"/>
</dbReference>
<name>A0A9D5D3F0_9LILI</name>
<dbReference type="Proteomes" id="UP001085076">
    <property type="component" value="Miscellaneous, Linkage group lg01"/>
</dbReference>
<protein>
    <recommendedName>
        <fullName evidence="10">Glycosyltransferase 61 catalytic domain-containing protein</fullName>
    </recommendedName>
</protein>
<evidence type="ECO:0000256" key="2">
    <source>
        <dbReference type="ARBA" id="ARBA00004881"/>
    </source>
</evidence>
<dbReference type="OrthoDB" id="529273at2759"/>
<gene>
    <name evidence="11" type="ORF">J5N97_003022</name>
</gene>
<keyword evidence="4" id="KW-0808">Transferase</keyword>
<dbReference type="InterPro" id="IPR007657">
    <property type="entry name" value="Glycosyltransferase_61"/>
</dbReference>
<comment type="subcellular location">
    <subcellularLocation>
        <location evidence="1">Golgi apparatus membrane</location>
        <topology evidence="1">Single-pass type II membrane protein</topology>
    </subcellularLocation>
</comment>
<reference evidence="11" key="1">
    <citation type="submission" date="2021-03" db="EMBL/GenBank/DDBJ databases">
        <authorList>
            <person name="Li Z."/>
            <person name="Yang C."/>
        </authorList>
    </citation>
    <scope>NUCLEOTIDE SEQUENCE</scope>
    <source>
        <strain evidence="11">Dzin_1.0</strain>
        <tissue evidence="11">Leaf</tissue>
    </source>
</reference>
<keyword evidence="7 9" id="KW-0472">Membrane</keyword>
<feature type="domain" description="Glycosyltransferase 61 catalytic" evidence="10">
    <location>
        <begin position="242"/>
        <end position="351"/>
    </location>
</feature>
<evidence type="ECO:0000259" key="10">
    <source>
        <dbReference type="Pfam" id="PF04577"/>
    </source>
</evidence>
<evidence type="ECO:0000256" key="1">
    <source>
        <dbReference type="ARBA" id="ARBA00004323"/>
    </source>
</evidence>
<feature type="transmembrane region" description="Helical" evidence="9">
    <location>
        <begin position="12"/>
        <end position="30"/>
    </location>
</feature>
<organism evidence="11 12">
    <name type="scientific">Dioscorea zingiberensis</name>
    <dbReference type="NCBI Taxonomy" id="325984"/>
    <lineage>
        <taxon>Eukaryota</taxon>
        <taxon>Viridiplantae</taxon>
        <taxon>Streptophyta</taxon>
        <taxon>Embryophyta</taxon>
        <taxon>Tracheophyta</taxon>
        <taxon>Spermatophyta</taxon>
        <taxon>Magnoliopsida</taxon>
        <taxon>Liliopsida</taxon>
        <taxon>Dioscoreales</taxon>
        <taxon>Dioscoreaceae</taxon>
        <taxon>Dioscorea</taxon>
    </lineage>
</organism>
<sequence>MTNLKQAQDQRRLFLIPFLIFITLLILLQIQTLRNSFPAFSLSCDLELNETRSRLQDMVTFLPLKDLRYTHDPLEGHTWFMSSINDMQEENESQYLYFPSKESKGRVLCMHGHDSSNGANNSYALTWPDVLPSGAKLLSGLTFISETFYDYTNLWHGLSAMTPFVAWHERKACVLPERWILFHWGELRVKMVPWLQTLMEVTLGRKVDILKIFDGDGPMCFEKALVFRHNDGGMAKARKEITYDMMRCKARAYCNVSDENDHHLKKKNNNKVIRLTLFLRVGSRSFKNETAVVAVSGEQCRNMDGCRLRVARSYNLSFCDQVRLMRDTDILITPHGAQLTNMIFMDKNSSILEFFPKGWSELAGVGQYVFRWLADWSGMRHEGAWYDPDGQQCPYTDEGQCFTFYKDGQIGINETFIAKWLTRVLNEVKEYKSNGQPQLGSSVCPCS</sequence>
<evidence type="ECO:0000256" key="4">
    <source>
        <dbReference type="ARBA" id="ARBA00022679"/>
    </source>
</evidence>
<reference evidence="11" key="2">
    <citation type="journal article" date="2022" name="Hortic Res">
        <title>The genome of Dioscorea zingiberensis sheds light on the biosynthesis, origin and evolution of the medicinally important diosgenin saponins.</title>
        <authorList>
            <person name="Li Y."/>
            <person name="Tan C."/>
            <person name="Li Z."/>
            <person name="Guo J."/>
            <person name="Li S."/>
            <person name="Chen X."/>
            <person name="Wang C."/>
            <person name="Dai X."/>
            <person name="Yang H."/>
            <person name="Song W."/>
            <person name="Hou L."/>
            <person name="Xu J."/>
            <person name="Tong Z."/>
            <person name="Xu A."/>
            <person name="Yuan X."/>
            <person name="Wang W."/>
            <person name="Yang Q."/>
            <person name="Chen L."/>
            <person name="Sun Z."/>
            <person name="Wang K."/>
            <person name="Pan B."/>
            <person name="Chen J."/>
            <person name="Bao Y."/>
            <person name="Liu F."/>
            <person name="Qi X."/>
            <person name="Gang D.R."/>
            <person name="Wen J."/>
            <person name="Li J."/>
        </authorList>
    </citation>
    <scope>NUCLEOTIDE SEQUENCE</scope>
    <source>
        <strain evidence="11">Dzin_1.0</strain>
    </source>
</reference>
<comment type="pathway">
    <text evidence="2">Glycan metabolism.</text>
</comment>
<evidence type="ECO:0000256" key="8">
    <source>
        <dbReference type="ARBA" id="ARBA00023180"/>
    </source>
</evidence>
<dbReference type="PANTHER" id="PTHR20961">
    <property type="entry name" value="GLYCOSYLTRANSFERASE"/>
    <property type="match status" value="1"/>
</dbReference>
<dbReference type="Pfam" id="PF04577">
    <property type="entry name" value="Glyco_transf_61"/>
    <property type="match status" value="1"/>
</dbReference>
<evidence type="ECO:0000256" key="9">
    <source>
        <dbReference type="SAM" id="Phobius"/>
    </source>
</evidence>
<accession>A0A9D5D3F0</accession>
<keyword evidence="3" id="KW-0328">Glycosyltransferase</keyword>
<evidence type="ECO:0000256" key="3">
    <source>
        <dbReference type="ARBA" id="ARBA00022676"/>
    </source>
</evidence>
<dbReference type="AlphaFoldDB" id="A0A9D5D3F0"/>
<keyword evidence="12" id="KW-1185">Reference proteome</keyword>
<dbReference type="InterPro" id="IPR049625">
    <property type="entry name" value="Glyco_transf_61_cat"/>
</dbReference>
<dbReference type="GO" id="GO:0016763">
    <property type="term" value="F:pentosyltransferase activity"/>
    <property type="evidence" value="ECO:0007669"/>
    <property type="project" value="UniProtKB-ARBA"/>
</dbReference>
<dbReference type="GO" id="GO:0000139">
    <property type="term" value="C:Golgi membrane"/>
    <property type="evidence" value="ECO:0007669"/>
    <property type="project" value="UniProtKB-SubCell"/>
</dbReference>
<evidence type="ECO:0000256" key="5">
    <source>
        <dbReference type="ARBA" id="ARBA00022692"/>
    </source>
</evidence>
<comment type="caution">
    <text evidence="11">The sequence shown here is derived from an EMBL/GenBank/DDBJ whole genome shotgun (WGS) entry which is preliminary data.</text>
</comment>
<keyword evidence="5 9" id="KW-0812">Transmembrane</keyword>
<dbReference type="EMBL" id="JAGGNH010000001">
    <property type="protein sequence ID" value="KAJ0984666.1"/>
    <property type="molecule type" value="Genomic_DNA"/>
</dbReference>
<keyword evidence="6 9" id="KW-1133">Transmembrane helix</keyword>
<evidence type="ECO:0000313" key="11">
    <source>
        <dbReference type="EMBL" id="KAJ0984666.1"/>
    </source>
</evidence>
<evidence type="ECO:0000256" key="6">
    <source>
        <dbReference type="ARBA" id="ARBA00022989"/>
    </source>
</evidence>
<evidence type="ECO:0000313" key="12">
    <source>
        <dbReference type="Proteomes" id="UP001085076"/>
    </source>
</evidence>